<proteinExistence type="predicted"/>
<organism evidence="3 4">
    <name type="scientific">Kribbella deserti</name>
    <dbReference type="NCBI Taxonomy" id="1926257"/>
    <lineage>
        <taxon>Bacteria</taxon>
        <taxon>Bacillati</taxon>
        <taxon>Actinomycetota</taxon>
        <taxon>Actinomycetes</taxon>
        <taxon>Propionibacteriales</taxon>
        <taxon>Kribbellaceae</taxon>
        <taxon>Kribbella</taxon>
    </lineage>
</organism>
<dbReference type="Proteomes" id="UP001589890">
    <property type="component" value="Unassembled WGS sequence"/>
</dbReference>
<name>A0ABV6QI14_9ACTN</name>
<dbReference type="RefSeq" id="WP_380045409.1">
    <property type="nucleotide sequence ID" value="NZ_JBHLTC010000010.1"/>
</dbReference>
<gene>
    <name evidence="3" type="ORF">ACFFGN_09455</name>
</gene>
<evidence type="ECO:0000256" key="1">
    <source>
        <dbReference type="SAM" id="MobiDB-lite"/>
    </source>
</evidence>
<sequence length="262" mass="27961">MDDNKLIQEIRDFEADAPTLEPVELLAAAKRRRAGRWAVTGLASLAVAAIAITAFATGGGPSGSTANLSAAGGPDPIPVTVEPKPSAGSIKAEKSVTRIPPARKKWTPGGPIGARPIGEIPTRGEVQIASGVRFETKGTKWCISHWDDQAKEYFESFGCRGTVGNSNIGDGRSPGLQSAGGATSSVFRGVPRRVIYTQDDKYYEGKVYRLKGVPGWSLSFVELPAEMKGSTAFPDRAVFTYDENNRLLASFPESKADPLHQK</sequence>
<keyword evidence="2" id="KW-0472">Membrane</keyword>
<feature type="transmembrane region" description="Helical" evidence="2">
    <location>
        <begin position="37"/>
        <end position="56"/>
    </location>
</feature>
<protein>
    <submittedName>
        <fullName evidence="3">Uncharacterized protein</fullName>
    </submittedName>
</protein>
<comment type="caution">
    <text evidence="3">The sequence shown here is derived from an EMBL/GenBank/DDBJ whole genome shotgun (WGS) entry which is preliminary data.</text>
</comment>
<keyword evidence="4" id="KW-1185">Reference proteome</keyword>
<reference evidence="3 4" key="1">
    <citation type="submission" date="2024-09" db="EMBL/GenBank/DDBJ databases">
        <authorList>
            <person name="Sun Q."/>
            <person name="Mori K."/>
        </authorList>
    </citation>
    <scope>NUCLEOTIDE SEQUENCE [LARGE SCALE GENOMIC DNA]</scope>
    <source>
        <strain evidence="3 4">CGMCC 1.15906</strain>
    </source>
</reference>
<accession>A0ABV6QI14</accession>
<keyword evidence="2" id="KW-1133">Transmembrane helix</keyword>
<feature type="region of interest" description="Disordered" evidence="1">
    <location>
        <begin position="83"/>
        <end position="118"/>
    </location>
</feature>
<evidence type="ECO:0000256" key="2">
    <source>
        <dbReference type="SAM" id="Phobius"/>
    </source>
</evidence>
<evidence type="ECO:0000313" key="4">
    <source>
        <dbReference type="Proteomes" id="UP001589890"/>
    </source>
</evidence>
<keyword evidence="2" id="KW-0812">Transmembrane</keyword>
<dbReference type="EMBL" id="JBHLTC010000010">
    <property type="protein sequence ID" value="MFC0624286.1"/>
    <property type="molecule type" value="Genomic_DNA"/>
</dbReference>
<evidence type="ECO:0000313" key="3">
    <source>
        <dbReference type="EMBL" id="MFC0624286.1"/>
    </source>
</evidence>